<dbReference type="InParanoid" id="A9AXW9"/>
<dbReference type="AlphaFoldDB" id="A9AXW9"/>
<dbReference type="PANTHER" id="PTHR42848:SF1">
    <property type="entry name" value="HOLLIDAY JUNCTION BRANCH MIGRATION COMPLEX SUBUNIT RUVB"/>
    <property type="match status" value="1"/>
</dbReference>
<evidence type="ECO:0000256" key="6">
    <source>
        <dbReference type="ARBA" id="ARBA00023125"/>
    </source>
</evidence>
<dbReference type="InterPro" id="IPR004605">
    <property type="entry name" value="DNA_helicase_Holl-junc_RuvB"/>
</dbReference>
<feature type="binding site" evidence="9">
    <location>
        <position position="178"/>
    </location>
    <ligand>
        <name>ATP</name>
        <dbReference type="ChEBI" id="CHEBI:30616"/>
    </ligand>
</feature>
<dbReference type="GO" id="GO:0005737">
    <property type="term" value="C:cytoplasm"/>
    <property type="evidence" value="ECO:0007669"/>
    <property type="project" value="UniProtKB-SubCell"/>
</dbReference>
<evidence type="ECO:0000256" key="8">
    <source>
        <dbReference type="ARBA" id="ARBA00023204"/>
    </source>
</evidence>
<comment type="subcellular location">
    <subcellularLocation>
        <location evidence="9">Cytoplasm</location>
    </subcellularLocation>
</comment>
<keyword evidence="12" id="KW-0347">Helicase</keyword>
<comment type="similarity">
    <text evidence="9">Belongs to the RuvB family.</text>
</comment>
<feature type="binding site" evidence="9">
    <location>
        <position position="188"/>
    </location>
    <ligand>
        <name>ATP</name>
        <dbReference type="ChEBI" id="CHEBI:30616"/>
    </ligand>
</feature>
<keyword evidence="7 9" id="KW-0233">DNA recombination</keyword>
<sequence>MSDAFDQAQRMISPKPREEDQVVEKSLRPKKLAEYIGQEKVLANLKIAIAAAKQRKEPLDHTLFYGPPGLGKTTLSTILANEMGVNIKITSGPAIERAGDLAAILTNLKKDDLLFIDEVHRLNRAVEEVMYPAMEDFALDIIVGKGPSARNLRLKLPRFTVVGATTRLALLTSPLRDRFGSVHRLEFYSLEAMTDIVRRSAALLKSPMDDAGALEIARRARGTPRVVNRLLRRVRDFALVMADNHITLEVAQAALASLEIDDLGLDENDRRVLRTLIETFNGGPVGLTTLAAATAEEVDAIEDVYEPYLLQLGFIQRTPRGRIATRRAYDHLGLSFPEASRPADTQQASFNLEQ</sequence>
<accession>A9AXW9</accession>
<dbReference type="GO" id="GO:0006281">
    <property type="term" value="P:DNA repair"/>
    <property type="evidence" value="ECO:0007669"/>
    <property type="project" value="UniProtKB-UniRule"/>
</dbReference>
<dbReference type="Gene3D" id="1.10.8.60">
    <property type="match status" value="1"/>
</dbReference>
<dbReference type="Proteomes" id="UP000000787">
    <property type="component" value="Chromosome"/>
</dbReference>
<dbReference type="InterPro" id="IPR036388">
    <property type="entry name" value="WH-like_DNA-bd_sf"/>
</dbReference>
<dbReference type="NCBIfam" id="NF000868">
    <property type="entry name" value="PRK00080.1"/>
    <property type="match status" value="1"/>
</dbReference>
<organism evidence="12 13">
    <name type="scientific">Herpetosiphon aurantiacus (strain ATCC 23779 / DSM 785 / 114-95)</name>
    <dbReference type="NCBI Taxonomy" id="316274"/>
    <lineage>
        <taxon>Bacteria</taxon>
        <taxon>Bacillati</taxon>
        <taxon>Chloroflexota</taxon>
        <taxon>Chloroflexia</taxon>
        <taxon>Herpetosiphonales</taxon>
        <taxon>Herpetosiphonaceae</taxon>
        <taxon>Herpetosiphon</taxon>
    </lineage>
</organism>
<feature type="region of interest" description="Head domain (RuvB-H)" evidence="9">
    <location>
        <begin position="262"/>
        <end position="354"/>
    </location>
</feature>
<evidence type="ECO:0000256" key="2">
    <source>
        <dbReference type="ARBA" id="ARBA00022741"/>
    </source>
</evidence>
<dbReference type="SUPFAM" id="SSF46785">
    <property type="entry name" value="Winged helix' DNA-binding domain"/>
    <property type="match status" value="1"/>
</dbReference>
<dbReference type="GO" id="GO:0006310">
    <property type="term" value="P:DNA recombination"/>
    <property type="evidence" value="ECO:0007669"/>
    <property type="project" value="UniProtKB-UniRule"/>
</dbReference>
<dbReference type="Gene3D" id="1.10.10.10">
    <property type="entry name" value="Winged helix-like DNA-binding domain superfamily/Winged helix DNA-binding domain"/>
    <property type="match status" value="1"/>
</dbReference>
<keyword evidence="13" id="KW-1185">Reference proteome</keyword>
<feature type="binding site" evidence="9">
    <location>
        <position position="225"/>
    </location>
    <ligand>
        <name>ATP</name>
        <dbReference type="ChEBI" id="CHEBI:30616"/>
    </ligand>
</feature>
<dbReference type="Gene3D" id="3.40.50.300">
    <property type="entry name" value="P-loop containing nucleotide triphosphate hydrolases"/>
    <property type="match status" value="1"/>
</dbReference>
<keyword evidence="6 9" id="KW-0238">DNA-binding</keyword>
<gene>
    <name evidence="9" type="primary">ruvB</name>
    <name evidence="12" type="ordered locus">Haur_2295</name>
</gene>
<comment type="function">
    <text evidence="9">The RuvA-RuvB-RuvC complex processes Holliday junction (HJ) DNA during genetic recombination and DNA repair, while the RuvA-RuvB complex plays an important role in the rescue of blocked DNA replication forks via replication fork reversal (RFR). RuvA specifically binds to HJ cruciform DNA, conferring on it an open structure. The RuvB hexamer acts as an ATP-dependent pump, pulling dsDNA into and through the RuvAB complex. RuvB forms 2 homohexamers on either side of HJ DNA bound by 1 or 2 RuvA tetramers; 4 subunits per hexamer contact DNA at a time. Coordinated motions by a converter formed by DNA-disengaged RuvB subunits stimulates ATP hydrolysis and nucleotide exchange. Immobilization of the converter enables RuvB to convert the ATP-contained energy into a lever motion, pulling 2 nucleotides of DNA out of the RuvA tetramer per ATP hydrolyzed, thus driving DNA branch migration. The RuvB motors rotate together with the DNA substrate, which together with the progressing nucleotide cycle form the mechanistic basis for DNA recombination by continuous HJ branch migration. Branch migration allows RuvC to scan DNA until it finds its consensus sequence, where it cleaves and resolves cruciform DNA.</text>
</comment>
<dbReference type="GO" id="GO:0009378">
    <property type="term" value="F:four-way junction helicase activity"/>
    <property type="evidence" value="ECO:0007669"/>
    <property type="project" value="InterPro"/>
</dbReference>
<dbReference type="Pfam" id="PF17864">
    <property type="entry name" value="AAA_lid_4"/>
    <property type="match status" value="1"/>
</dbReference>
<dbReference type="FunCoup" id="A9AXW9">
    <property type="interactions" value="384"/>
</dbReference>
<dbReference type="GO" id="GO:0016887">
    <property type="term" value="F:ATP hydrolysis activity"/>
    <property type="evidence" value="ECO:0007669"/>
    <property type="project" value="RHEA"/>
</dbReference>
<feature type="compositionally biased region" description="Basic and acidic residues" evidence="10">
    <location>
        <begin position="15"/>
        <end position="24"/>
    </location>
</feature>
<dbReference type="CDD" id="cd00009">
    <property type="entry name" value="AAA"/>
    <property type="match status" value="1"/>
</dbReference>
<dbReference type="SUPFAM" id="SSF52540">
    <property type="entry name" value="P-loop containing nucleoside triphosphate hydrolases"/>
    <property type="match status" value="1"/>
</dbReference>
<evidence type="ECO:0000259" key="11">
    <source>
        <dbReference type="SMART" id="SM00382"/>
    </source>
</evidence>
<feature type="binding site" evidence="9">
    <location>
        <position position="73"/>
    </location>
    <ligand>
        <name>Mg(2+)</name>
        <dbReference type="ChEBI" id="CHEBI:18420"/>
    </ligand>
</feature>
<evidence type="ECO:0000313" key="12">
    <source>
        <dbReference type="EMBL" id="ABX04935.1"/>
    </source>
</evidence>
<feature type="binding site" evidence="9">
    <location>
        <position position="28"/>
    </location>
    <ligand>
        <name>ATP</name>
        <dbReference type="ChEBI" id="CHEBI:30616"/>
    </ligand>
</feature>
<evidence type="ECO:0000256" key="7">
    <source>
        <dbReference type="ARBA" id="ARBA00023172"/>
    </source>
</evidence>
<dbReference type="EC" id="3.6.4.-" evidence="9"/>
<dbReference type="InterPro" id="IPR041445">
    <property type="entry name" value="AAA_lid_4"/>
</dbReference>
<feature type="binding site" evidence="9">
    <location>
        <begin position="135"/>
        <end position="137"/>
    </location>
    <ligand>
        <name>ATP</name>
        <dbReference type="ChEBI" id="CHEBI:30616"/>
    </ligand>
</feature>
<dbReference type="InterPro" id="IPR003593">
    <property type="entry name" value="AAA+_ATPase"/>
</dbReference>
<feature type="region of interest" description="Large ATPase domain (RuvB-L)" evidence="9">
    <location>
        <begin position="8"/>
        <end position="188"/>
    </location>
</feature>
<keyword evidence="4 9" id="KW-0378">Hydrolase</keyword>
<dbReference type="EMBL" id="CP000875">
    <property type="protein sequence ID" value="ABX04935.1"/>
    <property type="molecule type" value="Genomic_DNA"/>
</dbReference>
<keyword evidence="2 9" id="KW-0547">Nucleotide-binding</keyword>
<dbReference type="SMART" id="SM00382">
    <property type="entry name" value="AAA"/>
    <property type="match status" value="1"/>
</dbReference>
<dbReference type="InterPro" id="IPR036390">
    <property type="entry name" value="WH_DNA-bd_sf"/>
</dbReference>
<dbReference type="STRING" id="316274.Haur_2295"/>
<dbReference type="Pfam" id="PF05496">
    <property type="entry name" value="RuvB_N"/>
    <property type="match status" value="1"/>
</dbReference>
<dbReference type="InterPro" id="IPR008824">
    <property type="entry name" value="RuvB-like_N"/>
</dbReference>
<dbReference type="PANTHER" id="PTHR42848">
    <property type="match status" value="1"/>
</dbReference>
<evidence type="ECO:0000313" key="13">
    <source>
        <dbReference type="Proteomes" id="UP000000787"/>
    </source>
</evidence>
<feature type="region of interest" description="Small ATPAse domain (RuvB-S)" evidence="9">
    <location>
        <begin position="189"/>
        <end position="259"/>
    </location>
</feature>
<dbReference type="GO" id="GO:0000400">
    <property type="term" value="F:four-way junction DNA binding"/>
    <property type="evidence" value="ECO:0007669"/>
    <property type="project" value="UniProtKB-UniRule"/>
</dbReference>
<feature type="binding site" evidence="9">
    <location>
        <position position="73"/>
    </location>
    <ligand>
        <name>ATP</name>
        <dbReference type="ChEBI" id="CHEBI:30616"/>
    </ligand>
</feature>
<keyword evidence="3 9" id="KW-0227">DNA damage</keyword>
<dbReference type="HOGENOM" id="CLU_055599_1_0_0"/>
<feature type="binding site" evidence="9">
    <location>
        <position position="72"/>
    </location>
    <ligand>
        <name>ATP</name>
        <dbReference type="ChEBI" id="CHEBI:30616"/>
    </ligand>
</feature>
<dbReference type="eggNOG" id="COG2255">
    <property type="taxonomic scope" value="Bacteria"/>
</dbReference>
<feature type="binding site" evidence="9">
    <location>
        <position position="317"/>
    </location>
    <ligand>
        <name>DNA</name>
        <dbReference type="ChEBI" id="CHEBI:16991"/>
    </ligand>
</feature>
<feature type="binding site" evidence="9">
    <location>
        <position position="69"/>
    </location>
    <ligand>
        <name>ATP</name>
        <dbReference type="ChEBI" id="CHEBI:30616"/>
    </ligand>
</feature>
<comment type="domain">
    <text evidence="9">Has 3 domains, the large (RuvB-L) and small ATPase (RuvB-S) domains and the C-terminal head (RuvB-H) domain. The head domain binds DNA, while the ATPase domains jointly bind ATP, ADP or are empty depending on the state of the subunit in the translocation cycle. During a single DNA translocation step the structure of each domain remains the same, but their relative positions change.</text>
</comment>
<comment type="subunit">
    <text evidence="9">Homohexamer. Forms an RuvA(8)-RuvB(12)-Holliday junction (HJ) complex. HJ DNA is sandwiched between 2 RuvA tetramers; dsDNA enters through RuvA and exits via RuvB. An RuvB hexamer assembles on each DNA strand where it exits the tetramer. Each RuvB hexamer is contacted by two RuvA subunits (via domain III) on 2 adjacent RuvB subunits; this complex drives branch migration. In the full resolvosome a probable DNA-RuvA(4)-RuvB(12)-RuvC(2) complex forms which resolves the HJ.</text>
</comment>
<comment type="catalytic activity">
    <reaction evidence="9">
        <text>ATP + H2O = ADP + phosphate + H(+)</text>
        <dbReference type="Rhea" id="RHEA:13065"/>
        <dbReference type="ChEBI" id="CHEBI:15377"/>
        <dbReference type="ChEBI" id="CHEBI:15378"/>
        <dbReference type="ChEBI" id="CHEBI:30616"/>
        <dbReference type="ChEBI" id="CHEBI:43474"/>
        <dbReference type="ChEBI" id="CHEBI:456216"/>
    </reaction>
</comment>
<keyword evidence="5 9" id="KW-0067">ATP-binding</keyword>
<evidence type="ECO:0000256" key="4">
    <source>
        <dbReference type="ARBA" id="ARBA00022801"/>
    </source>
</evidence>
<proteinExistence type="inferred from homology"/>
<evidence type="ECO:0000256" key="3">
    <source>
        <dbReference type="ARBA" id="ARBA00022763"/>
    </source>
</evidence>
<dbReference type="GO" id="GO:0048476">
    <property type="term" value="C:Holliday junction resolvase complex"/>
    <property type="evidence" value="ECO:0007669"/>
    <property type="project" value="UniProtKB-UniRule"/>
</dbReference>
<feature type="binding site" evidence="9">
    <location>
        <position position="322"/>
    </location>
    <ligand>
        <name>DNA</name>
        <dbReference type="ChEBI" id="CHEBI:16991"/>
    </ligand>
</feature>
<comment type="caution">
    <text evidence="9">Lacks conserved residue(s) required for the propagation of feature annotation.</text>
</comment>
<evidence type="ECO:0000256" key="5">
    <source>
        <dbReference type="ARBA" id="ARBA00022840"/>
    </source>
</evidence>
<feature type="region of interest" description="Disordered" evidence="10">
    <location>
        <begin position="1"/>
        <end position="24"/>
    </location>
</feature>
<dbReference type="Pfam" id="PF05491">
    <property type="entry name" value="WHD_RuvB"/>
    <property type="match status" value="1"/>
</dbReference>
<evidence type="ECO:0000256" key="1">
    <source>
        <dbReference type="ARBA" id="ARBA00022490"/>
    </source>
</evidence>
<protein>
    <recommendedName>
        <fullName evidence="9">Holliday junction branch migration complex subunit RuvB</fullName>
        <ecNumber evidence="9">3.6.4.-</ecNumber>
    </recommendedName>
</protein>
<reference evidence="12 13" key="1">
    <citation type="journal article" date="2011" name="Stand. Genomic Sci.">
        <title>Complete genome sequence of the filamentous gliding predatory bacterium Herpetosiphon aurantiacus type strain (114-95(T)).</title>
        <authorList>
            <person name="Kiss H."/>
            <person name="Nett M."/>
            <person name="Domin N."/>
            <person name="Martin K."/>
            <person name="Maresca J.A."/>
            <person name="Copeland A."/>
            <person name="Lapidus A."/>
            <person name="Lucas S."/>
            <person name="Berry K.W."/>
            <person name="Glavina Del Rio T."/>
            <person name="Dalin E."/>
            <person name="Tice H."/>
            <person name="Pitluck S."/>
            <person name="Richardson P."/>
            <person name="Bruce D."/>
            <person name="Goodwin L."/>
            <person name="Han C."/>
            <person name="Detter J.C."/>
            <person name="Schmutz J."/>
            <person name="Brettin T."/>
            <person name="Land M."/>
            <person name="Hauser L."/>
            <person name="Kyrpides N.C."/>
            <person name="Ivanova N."/>
            <person name="Goker M."/>
            <person name="Woyke T."/>
            <person name="Klenk H.P."/>
            <person name="Bryant D.A."/>
        </authorList>
    </citation>
    <scope>NUCLEOTIDE SEQUENCE [LARGE SCALE GENOMIC DNA]</scope>
    <source>
        <strain evidence="13">ATCC 23779 / DSM 785 / 114-95</strain>
    </source>
</reference>
<feature type="domain" description="AAA+ ATPase" evidence="11">
    <location>
        <begin position="58"/>
        <end position="189"/>
    </location>
</feature>
<dbReference type="GO" id="GO:0005524">
    <property type="term" value="F:ATP binding"/>
    <property type="evidence" value="ECO:0007669"/>
    <property type="project" value="UniProtKB-UniRule"/>
</dbReference>
<dbReference type="HAMAP" id="MF_00016">
    <property type="entry name" value="DNA_HJ_migration_RuvB"/>
    <property type="match status" value="1"/>
</dbReference>
<evidence type="ECO:0000256" key="10">
    <source>
        <dbReference type="SAM" id="MobiDB-lite"/>
    </source>
</evidence>
<dbReference type="KEGG" id="hau:Haur_2295"/>
<keyword evidence="8 9" id="KW-0234">DNA repair</keyword>
<feature type="binding site" evidence="9">
    <location>
        <position position="74"/>
    </location>
    <ligand>
        <name>ATP</name>
        <dbReference type="ChEBI" id="CHEBI:30616"/>
    </ligand>
</feature>
<dbReference type="InterPro" id="IPR027417">
    <property type="entry name" value="P-loop_NTPase"/>
</dbReference>
<dbReference type="InterPro" id="IPR008823">
    <property type="entry name" value="RuvB_wg_C"/>
</dbReference>
<evidence type="ECO:0000256" key="9">
    <source>
        <dbReference type="HAMAP-Rule" id="MF_00016"/>
    </source>
</evidence>
<feature type="binding site" evidence="9">
    <location>
        <position position="27"/>
    </location>
    <ligand>
        <name>ATP</name>
        <dbReference type="ChEBI" id="CHEBI:30616"/>
    </ligand>
</feature>
<dbReference type="NCBIfam" id="TIGR00635">
    <property type="entry name" value="ruvB"/>
    <property type="match status" value="1"/>
</dbReference>
<keyword evidence="1 9" id="KW-0963">Cytoplasm</keyword>
<name>A9AXW9_HERA2</name>